<dbReference type="STRING" id="151549.A0A4C1S977"/>
<evidence type="ECO:0000256" key="3">
    <source>
        <dbReference type="ARBA" id="ARBA00022989"/>
    </source>
</evidence>
<organism evidence="6 7">
    <name type="scientific">Eumeta variegata</name>
    <name type="common">Bagworm moth</name>
    <name type="synonym">Eumeta japonica</name>
    <dbReference type="NCBI Taxonomy" id="151549"/>
    <lineage>
        <taxon>Eukaryota</taxon>
        <taxon>Metazoa</taxon>
        <taxon>Ecdysozoa</taxon>
        <taxon>Arthropoda</taxon>
        <taxon>Hexapoda</taxon>
        <taxon>Insecta</taxon>
        <taxon>Pterygota</taxon>
        <taxon>Neoptera</taxon>
        <taxon>Endopterygota</taxon>
        <taxon>Lepidoptera</taxon>
        <taxon>Glossata</taxon>
        <taxon>Ditrysia</taxon>
        <taxon>Tineoidea</taxon>
        <taxon>Psychidae</taxon>
        <taxon>Oiketicinae</taxon>
        <taxon>Eumeta</taxon>
    </lineage>
</organism>
<keyword evidence="7" id="KW-1185">Reference proteome</keyword>
<gene>
    <name evidence="6" type="ORF">EVAR_218_1</name>
</gene>
<dbReference type="Gene3D" id="1.10.1450.10">
    <property type="entry name" value="Tetraspanin"/>
    <property type="match status" value="1"/>
</dbReference>
<dbReference type="InterPro" id="IPR018499">
    <property type="entry name" value="Tetraspanin/Peripherin"/>
</dbReference>
<evidence type="ECO:0000256" key="2">
    <source>
        <dbReference type="ARBA" id="ARBA00022692"/>
    </source>
</evidence>
<comment type="caution">
    <text evidence="6">The sequence shown here is derived from an EMBL/GenBank/DDBJ whole genome shotgun (WGS) entry which is preliminary data.</text>
</comment>
<evidence type="ECO:0000256" key="4">
    <source>
        <dbReference type="ARBA" id="ARBA00023136"/>
    </source>
</evidence>
<sequence length="370" mass="41478">MACCAVELGAAGRGACATALRSALIAQLVLSLCLVIFCYNASIHVLTLLKDVHRVTILFVYGLILLHAYSMKLHYTSGLRLTSILTQYPYWPRIDPLCRTWTVLGSLIAINGLFVSSACHLTLKALMKDLSVSLRVGIAQYLTEPTWKRLLDTMQVELRCCGVDKPSDWHEIPWITMDFLNQDSELVMSSRALGLADKRGSGRQWTWREVWAERAALAAASLHANGCADAVQEPLRRAVFALKCFNVIVFILQMIIIVLARMLRTSARSAVLRGDRLGPGLGYLFGNTEKQIQKVQYTAEEGGGDAFVPHPTHVYRLIKEHSIHFMTRCAPVTSSAEPRPTYLNSRFVANIQKDNFYIARNVRRRTRRAV</sequence>
<protein>
    <recommendedName>
        <fullName evidence="8">Peripherin-2</fullName>
    </recommendedName>
</protein>
<dbReference type="EMBL" id="BGZK01000001">
    <property type="protein sequence ID" value="GBO98713.1"/>
    <property type="molecule type" value="Genomic_DNA"/>
</dbReference>
<keyword evidence="4 5" id="KW-0472">Membrane</keyword>
<name>A0A4C1S977_EUMVA</name>
<keyword evidence="2 5" id="KW-0812">Transmembrane</keyword>
<dbReference type="Proteomes" id="UP000299102">
    <property type="component" value="Unassembled WGS sequence"/>
</dbReference>
<accession>A0A4C1S977</accession>
<dbReference type="InterPro" id="IPR008952">
    <property type="entry name" value="Tetraspanin_EC2_sf"/>
</dbReference>
<dbReference type="OrthoDB" id="9836210at2759"/>
<keyword evidence="3 5" id="KW-1133">Transmembrane helix</keyword>
<evidence type="ECO:0000313" key="6">
    <source>
        <dbReference type="EMBL" id="GBO98713.1"/>
    </source>
</evidence>
<feature type="transmembrane region" description="Helical" evidence="5">
    <location>
        <begin position="244"/>
        <end position="263"/>
    </location>
</feature>
<dbReference type="GO" id="GO:0016020">
    <property type="term" value="C:membrane"/>
    <property type="evidence" value="ECO:0007669"/>
    <property type="project" value="UniProtKB-SubCell"/>
</dbReference>
<evidence type="ECO:0000256" key="1">
    <source>
        <dbReference type="ARBA" id="ARBA00004141"/>
    </source>
</evidence>
<dbReference type="SUPFAM" id="SSF48652">
    <property type="entry name" value="Tetraspanin"/>
    <property type="match status" value="1"/>
</dbReference>
<evidence type="ECO:0008006" key="8">
    <source>
        <dbReference type="Google" id="ProtNLM"/>
    </source>
</evidence>
<feature type="transmembrane region" description="Helical" evidence="5">
    <location>
        <begin position="55"/>
        <end position="71"/>
    </location>
</feature>
<dbReference type="AlphaFoldDB" id="A0A4C1S977"/>
<dbReference type="Pfam" id="PF00335">
    <property type="entry name" value="Tetraspanin"/>
    <property type="match status" value="1"/>
</dbReference>
<evidence type="ECO:0000313" key="7">
    <source>
        <dbReference type="Proteomes" id="UP000299102"/>
    </source>
</evidence>
<feature type="transmembrane region" description="Helical" evidence="5">
    <location>
        <begin position="101"/>
        <end position="123"/>
    </location>
</feature>
<comment type="subcellular location">
    <subcellularLocation>
        <location evidence="1">Membrane</location>
        <topology evidence="1">Multi-pass membrane protein</topology>
    </subcellularLocation>
</comment>
<proteinExistence type="predicted"/>
<evidence type="ECO:0000256" key="5">
    <source>
        <dbReference type="SAM" id="Phobius"/>
    </source>
</evidence>
<reference evidence="6 7" key="1">
    <citation type="journal article" date="2019" name="Commun. Biol.">
        <title>The bagworm genome reveals a unique fibroin gene that provides high tensile strength.</title>
        <authorList>
            <person name="Kono N."/>
            <person name="Nakamura H."/>
            <person name="Ohtoshi R."/>
            <person name="Tomita M."/>
            <person name="Numata K."/>
            <person name="Arakawa K."/>
        </authorList>
    </citation>
    <scope>NUCLEOTIDE SEQUENCE [LARGE SCALE GENOMIC DNA]</scope>
</reference>
<feature type="transmembrane region" description="Helical" evidence="5">
    <location>
        <begin position="24"/>
        <end position="43"/>
    </location>
</feature>